<feature type="transmembrane region" description="Helical" evidence="1">
    <location>
        <begin position="21"/>
        <end position="38"/>
    </location>
</feature>
<organism evidence="2 3">
    <name type="scientific">Pseudomonas fluorescens LMG 5329</name>
    <dbReference type="NCBI Taxonomy" id="1324332"/>
    <lineage>
        <taxon>Bacteria</taxon>
        <taxon>Pseudomonadati</taxon>
        <taxon>Pseudomonadota</taxon>
        <taxon>Gammaproteobacteria</taxon>
        <taxon>Pseudomonadales</taxon>
        <taxon>Pseudomonadaceae</taxon>
        <taxon>Pseudomonas</taxon>
    </lineage>
</organism>
<dbReference type="OrthoDB" id="6902247at2"/>
<gene>
    <name evidence="2" type="ORF">K814_0108105</name>
</gene>
<proteinExistence type="predicted"/>
<dbReference type="AlphaFoldDB" id="A0A0A1Z6I8"/>
<comment type="caution">
    <text evidence="2">The sequence shown here is derived from an EMBL/GenBank/DDBJ whole genome shotgun (WGS) entry which is preliminary data.</text>
</comment>
<dbReference type="EMBL" id="ASGY01000060">
    <property type="protein sequence ID" value="KGE68397.1"/>
    <property type="molecule type" value="Genomic_DNA"/>
</dbReference>
<keyword evidence="1" id="KW-0472">Membrane</keyword>
<keyword evidence="1" id="KW-1133">Transmembrane helix</keyword>
<evidence type="ECO:0000256" key="1">
    <source>
        <dbReference type="SAM" id="Phobius"/>
    </source>
</evidence>
<evidence type="ECO:0000313" key="2">
    <source>
        <dbReference type="EMBL" id="KGE68397.1"/>
    </source>
</evidence>
<accession>A0A0A1Z6I8</accession>
<protein>
    <submittedName>
        <fullName evidence="2">Membrane protein</fullName>
    </submittedName>
</protein>
<reference evidence="2 3" key="1">
    <citation type="journal article" date="2013" name="Genome Announc.">
        <title>Draft Genome Sequence of Pseudomonas fluorescens LMG 5329, a White Line-Inducing Principle-Producing Bioindicator for the Mushroom Pathogen Pseudomonas tolaasii.</title>
        <authorList>
            <person name="Ghequire M.G."/>
            <person name="Rokni-Zadeh H."/>
            <person name="Zarrineh P."/>
            <person name="De Mot R."/>
        </authorList>
    </citation>
    <scope>NUCLEOTIDE SEQUENCE [LARGE SCALE GENOMIC DNA]</scope>
    <source>
        <strain evidence="2 3">LMG 5329</strain>
    </source>
</reference>
<keyword evidence="1" id="KW-0812">Transmembrane</keyword>
<name>A0A0A1Z6I8_PSEFL</name>
<evidence type="ECO:0000313" key="3">
    <source>
        <dbReference type="Proteomes" id="UP000030060"/>
    </source>
</evidence>
<dbReference type="Proteomes" id="UP000030060">
    <property type="component" value="Unassembled WGS sequence"/>
</dbReference>
<dbReference type="RefSeq" id="WP_038844554.1">
    <property type="nucleotide sequence ID" value="NZ_ASGY01000060.1"/>
</dbReference>
<feature type="transmembrane region" description="Helical" evidence="1">
    <location>
        <begin position="44"/>
        <end position="74"/>
    </location>
</feature>
<sequence length="109" mass="12060">MTRYFKHPESDQVEEVDAFQVLAVLFLGPLYLLFSGLWRHLLIWAVAIGLGFLAGPPWAAIPIAGLPIIYCFLIRKIVAAEYMKKGWVEVPDPALALKKPAPAAETVAE</sequence>